<dbReference type="InterPro" id="IPR001562">
    <property type="entry name" value="Znf_Btk_motif"/>
</dbReference>
<dbReference type="SUPFAM" id="SSF52200">
    <property type="entry name" value="Toll/Interleukin receptor TIR domain"/>
    <property type="match status" value="1"/>
</dbReference>
<dbReference type="EMBL" id="CAJNOG010001339">
    <property type="protein sequence ID" value="CAF1434063.1"/>
    <property type="molecule type" value="Genomic_DNA"/>
</dbReference>
<keyword evidence="1" id="KW-0862">Zinc</keyword>
<evidence type="ECO:0000259" key="2">
    <source>
        <dbReference type="Pfam" id="PF13676"/>
    </source>
</evidence>
<evidence type="ECO:0000313" key="3">
    <source>
        <dbReference type="EMBL" id="CAF1434063.1"/>
    </source>
</evidence>
<dbReference type="InterPro" id="IPR000157">
    <property type="entry name" value="TIR_dom"/>
</dbReference>
<dbReference type="GO" id="GO:0008270">
    <property type="term" value="F:zinc ion binding"/>
    <property type="evidence" value="ECO:0007669"/>
    <property type="project" value="UniProtKB-KW"/>
</dbReference>
<dbReference type="PANTHER" id="PTHR46270:SF6">
    <property type="entry name" value="TIR DOMAIN-CONTAINING PROTEIN"/>
    <property type="match status" value="1"/>
</dbReference>
<name>A0A815NMH9_9BILA</name>
<comment type="caution">
    <text evidence="3">The sequence shown here is derived from an EMBL/GenBank/DDBJ whole genome shotgun (WGS) entry which is preliminary data.</text>
</comment>
<dbReference type="Gene3D" id="3.40.50.10140">
    <property type="entry name" value="Toll/interleukin-1 receptor homology (TIR) domain"/>
    <property type="match status" value="1"/>
</dbReference>
<gene>
    <name evidence="3" type="ORF">JYZ213_LOCUS39739</name>
</gene>
<dbReference type="PROSITE" id="PS51113">
    <property type="entry name" value="ZF_BTK"/>
    <property type="match status" value="1"/>
</dbReference>
<proteinExistence type="predicted"/>
<reference evidence="3" key="1">
    <citation type="submission" date="2021-02" db="EMBL/GenBank/DDBJ databases">
        <authorList>
            <person name="Nowell W R."/>
        </authorList>
    </citation>
    <scope>NUCLEOTIDE SEQUENCE</scope>
</reference>
<evidence type="ECO:0000256" key="1">
    <source>
        <dbReference type="PROSITE-ProRule" id="PRU00432"/>
    </source>
</evidence>
<keyword evidence="1" id="KW-0863">Zinc-finger</keyword>
<dbReference type="AlphaFoldDB" id="A0A815NMH9"/>
<dbReference type="PANTHER" id="PTHR46270">
    <property type="entry name" value="ARMADILLO-TYPE FOLD-RELATED"/>
    <property type="match status" value="1"/>
</dbReference>
<dbReference type="GO" id="GO:0035556">
    <property type="term" value="P:intracellular signal transduction"/>
    <property type="evidence" value="ECO:0007669"/>
    <property type="project" value="InterPro"/>
</dbReference>
<evidence type="ECO:0000313" key="4">
    <source>
        <dbReference type="Proteomes" id="UP000663845"/>
    </source>
</evidence>
<feature type="domain" description="TIR" evidence="2">
    <location>
        <begin position="369"/>
        <end position="455"/>
    </location>
</feature>
<dbReference type="Pfam" id="PF13676">
    <property type="entry name" value="TIR_2"/>
    <property type="match status" value="1"/>
</dbReference>
<dbReference type="Proteomes" id="UP000663845">
    <property type="component" value="Unassembled WGS sequence"/>
</dbReference>
<organism evidence="3 4">
    <name type="scientific">Adineta steineri</name>
    <dbReference type="NCBI Taxonomy" id="433720"/>
    <lineage>
        <taxon>Eukaryota</taxon>
        <taxon>Metazoa</taxon>
        <taxon>Spiralia</taxon>
        <taxon>Gnathifera</taxon>
        <taxon>Rotifera</taxon>
        <taxon>Eurotatoria</taxon>
        <taxon>Bdelloidea</taxon>
        <taxon>Adinetida</taxon>
        <taxon>Adinetidae</taxon>
        <taxon>Adineta</taxon>
    </lineage>
</organism>
<accession>A0A815NMH9</accession>
<protein>
    <recommendedName>
        <fullName evidence="2">TIR domain-containing protein</fullName>
    </recommendedName>
</protein>
<dbReference type="InterPro" id="IPR035897">
    <property type="entry name" value="Toll_tir_struct_dom_sf"/>
</dbReference>
<sequence length="614" mass="69937">MNILISCHTNQQQIAEQIKDNLSKHRFTCYIINETTPESIVARANLIRWCNVFIVNISRMYQQTTFCMETINYAKDVRKPIITIYTESNFQPYGALGVISSTAIQSIVLENDENKKNNGKNVTDPEKMKTVNNSRNLIYNDKLSTVLICTTDEGLPVANLIYNEFSAKNLNALVENLSDANATCSVRQCTVIVPILSAEFEKNPACRIAFEEARLLQKPIIPVMSAIDWKPQDWLGITIAGATYFRINTQVSPYEPLYDSNRMTDLRVAVEIACQPRPSQAEREQTEMKILKEKIEECKSKLQTWPPSRKVRTINSTTDRQPVRVAIAEPNATLAFNHIHHTITRMDLKAPPPILDEYGLPKRVQLDCMISYQWDNQSFVRTVYEDMLMREVKAWFDIWGSMQGNINDAMATGVECAKVMLVFLSKSYVESTNCQLGFRYAVKRGKAFVIIRTQPNIQMEQWMLEAIEGFPQYNAFSYDDLAIPINGVPTIDAIVQAIRTLAQAQPTETVDDCSAELFELRSLLDDARDALYNDAGQNRYKTCTRCNQQFDEFTKGGCKKHLAYYMGGDLLEGRWVCCRQQANDSSGCEPCDHTDAVRIYTENPDYGTWTWEPA</sequence>
<keyword evidence="1" id="KW-0479">Metal-binding</keyword>